<feature type="chain" id="PRO_5021484961" evidence="2">
    <location>
        <begin position="24"/>
        <end position="79"/>
    </location>
</feature>
<dbReference type="AlphaFoldDB" id="A0A4Z2EPY8"/>
<keyword evidence="4" id="KW-1185">Reference proteome</keyword>
<accession>A0A4Z2EPY8</accession>
<proteinExistence type="predicted"/>
<comment type="caution">
    <text evidence="3">The sequence shown here is derived from an EMBL/GenBank/DDBJ whole genome shotgun (WGS) entry which is preliminary data.</text>
</comment>
<sequence length="79" mass="8895">MGHYNIIIIIILCFISISQIIDSAEEPFSSPSVRHTADSVSQPEEHDDTLTWSHSVTTAEPYDNDAFYHSTCSDPSIFY</sequence>
<dbReference type="EMBL" id="SRLO01004289">
    <property type="protein sequence ID" value="TNN30621.1"/>
    <property type="molecule type" value="Genomic_DNA"/>
</dbReference>
<evidence type="ECO:0000256" key="1">
    <source>
        <dbReference type="SAM" id="MobiDB-lite"/>
    </source>
</evidence>
<evidence type="ECO:0000256" key="2">
    <source>
        <dbReference type="SAM" id="SignalP"/>
    </source>
</evidence>
<name>A0A4Z2EPY8_9TELE</name>
<protein>
    <submittedName>
        <fullName evidence="3">Uncharacterized protein</fullName>
    </submittedName>
</protein>
<gene>
    <name evidence="3" type="ORF">EYF80_059227</name>
</gene>
<organism evidence="3 4">
    <name type="scientific">Liparis tanakae</name>
    <name type="common">Tanaka's snailfish</name>
    <dbReference type="NCBI Taxonomy" id="230148"/>
    <lineage>
        <taxon>Eukaryota</taxon>
        <taxon>Metazoa</taxon>
        <taxon>Chordata</taxon>
        <taxon>Craniata</taxon>
        <taxon>Vertebrata</taxon>
        <taxon>Euteleostomi</taxon>
        <taxon>Actinopterygii</taxon>
        <taxon>Neopterygii</taxon>
        <taxon>Teleostei</taxon>
        <taxon>Neoteleostei</taxon>
        <taxon>Acanthomorphata</taxon>
        <taxon>Eupercaria</taxon>
        <taxon>Perciformes</taxon>
        <taxon>Cottioidei</taxon>
        <taxon>Cottales</taxon>
        <taxon>Liparidae</taxon>
        <taxon>Liparis</taxon>
    </lineage>
</organism>
<evidence type="ECO:0000313" key="4">
    <source>
        <dbReference type="Proteomes" id="UP000314294"/>
    </source>
</evidence>
<feature type="region of interest" description="Disordered" evidence="1">
    <location>
        <begin position="28"/>
        <end position="49"/>
    </location>
</feature>
<reference evidence="3 4" key="1">
    <citation type="submission" date="2019-03" db="EMBL/GenBank/DDBJ databases">
        <title>First draft genome of Liparis tanakae, snailfish: a comprehensive survey of snailfish specific genes.</title>
        <authorList>
            <person name="Kim W."/>
            <person name="Song I."/>
            <person name="Jeong J.-H."/>
            <person name="Kim D."/>
            <person name="Kim S."/>
            <person name="Ryu S."/>
            <person name="Song J.Y."/>
            <person name="Lee S.K."/>
        </authorList>
    </citation>
    <scope>NUCLEOTIDE SEQUENCE [LARGE SCALE GENOMIC DNA]</scope>
    <source>
        <tissue evidence="3">Muscle</tissue>
    </source>
</reference>
<feature type="signal peptide" evidence="2">
    <location>
        <begin position="1"/>
        <end position="23"/>
    </location>
</feature>
<evidence type="ECO:0000313" key="3">
    <source>
        <dbReference type="EMBL" id="TNN30621.1"/>
    </source>
</evidence>
<dbReference type="Proteomes" id="UP000314294">
    <property type="component" value="Unassembled WGS sequence"/>
</dbReference>
<feature type="compositionally biased region" description="Polar residues" evidence="1">
    <location>
        <begin position="29"/>
        <end position="42"/>
    </location>
</feature>
<keyword evidence="2" id="KW-0732">Signal</keyword>